<evidence type="ECO:0000256" key="5">
    <source>
        <dbReference type="ARBA" id="ARBA00013189"/>
    </source>
</evidence>
<dbReference type="AlphaFoldDB" id="A0A101JTT8"/>
<gene>
    <name evidence="12" type="ORF">ASB62_00985</name>
</gene>
<dbReference type="Pfam" id="PF01370">
    <property type="entry name" value="Epimerase"/>
    <property type="match status" value="1"/>
</dbReference>
<dbReference type="EMBL" id="LMBR01000011">
    <property type="protein sequence ID" value="KUL32854.1"/>
    <property type="molecule type" value="Genomic_DNA"/>
</dbReference>
<dbReference type="PANTHER" id="PTHR43725">
    <property type="entry name" value="UDP-GLUCOSE 4-EPIMERASE"/>
    <property type="match status" value="1"/>
</dbReference>
<dbReference type="RefSeq" id="WP_059138224.1">
    <property type="nucleotide sequence ID" value="NZ_LMBR01000011.1"/>
</dbReference>
<dbReference type="NCBIfam" id="TIGR01179">
    <property type="entry name" value="galE"/>
    <property type="match status" value="1"/>
</dbReference>
<protein>
    <recommendedName>
        <fullName evidence="6 10">UDP-glucose 4-epimerase</fullName>
        <ecNumber evidence="5 10">5.1.3.2</ecNumber>
    </recommendedName>
</protein>
<accession>A0A101JTT8</accession>
<evidence type="ECO:0000313" key="12">
    <source>
        <dbReference type="EMBL" id="KUL32854.1"/>
    </source>
</evidence>
<dbReference type="InterPro" id="IPR036291">
    <property type="entry name" value="NAD(P)-bd_dom_sf"/>
</dbReference>
<evidence type="ECO:0000256" key="10">
    <source>
        <dbReference type="RuleBase" id="RU366046"/>
    </source>
</evidence>
<evidence type="ECO:0000313" key="13">
    <source>
        <dbReference type="Proteomes" id="UP000053937"/>
    </source>
</evidence>
<reference evidence="12 13" key="1">
    <citation type="submission" date="2015-10" db="EMBL/GenBank/DDBJ databases">
        <title>Draft Genome Sequence of Chlorobium limicola strain Frasassi Growing under Artificial Lighting in the Frasassi Cave System.</title>
        <authorList>
            <person name="Mansor M."/>
            <person name="Macalady J."/>
        </authorList>
    </citation>
    <scope>NUCLEOTIDE SEQUENCE [LARGE SCALE GENOMIC DNA]</scope>
    <source>
        <strain evidence="12 13">Frasassi</strain>
    </source>
</reference>
<comment type="subunit">
    <text evidence="10">Homodimer.</text>
</comment>
<evidence type="ECO:0000259" key="11">
    <source>
        <dbReference type="Pfam" id="PF01370"/>
    </source>
</evidence>
<comment type="cofactor">
    <cofactor evidence="2 10">
        <name>NAD(+)</name>
        <dbReference type="ChEBI" id="CHEBI:57540"/>
    </cofactor>
</comment>
<comment type="caution">
    <text evidence="12">The sequence shown here is derived from an EMBL/GenBank/DDBJ whole genome shotgun (WGS) entry which is preliminary data.</text>
</comment>
<dbReference type="Proteomes" id="UP000053937">
    <property type="component" value="Unassembled WGS sequence"/>
</dbReference>
<evidence type="ECO:0000256" key="2">
    <source>
        <dbReference type="ARBA" id="ARBA00001911"/>
    </source>
</evidence>
<dbReference type="PANTHER" id="PTHR43725:SF53">
    <property type="entry name" value="UDP-ARABINOSE 4-EPIMERASE 1"/>
    <property type="match status" value="1"/>
</dbReference>
<comment type="pathway">
    <text evidence="3 10">Carbohydrate metabolism; galactose metabolism.</text>
</comment>
<evidence type="ECO:0000256" key="4">
    <source>
        <dbReference type="ARBA" id="ARBA00007637"/>
    </source>
</evidence>
<keyword evidence="8 10" id="KW-0413">Isomerase</keyword>
<evidence type="ECO:0000256" key="6">
    <source>
        <dbReference type="ARBA" id="ARBA00018569"/>
    </source>
</evidence>
<proteinExistence type="inferred from homology"/>
<dbReference type="EC" id="5.1.3.2" evidence="5 10"/>
<comment type="similarity">
    <text evidence="4 10">Belongs to the NAD(P)-dependent epimerase/dehydratase family.</text>
</comment>
<sequence length="330" mass="36162">MRILVVGGAGYIGSHVVKAFLESGYQVTVFDNLSTGTRENLFDEAAFVHGDIMRPEQLAGVMSAGFDGCVHLAALKAAGQSMLYPEQYAQANLVGTINILNAAAAVSLKALIFSSSAAVFGNPVYLPIDEEHPKEPENFYGFTKLEIERILAWYDRLKGLRYAAIRYFNAAGYDVNGRIRGLERNPENLLPVVMEVAVGLREQLSIFGNDYPTRDGSCIRDYVHVSDLADAHVRAFEYIVSHEKSLAVNLGSESGISVLEMVERSRLITGMPIPAVVTGRRAGDPSELVASSGKARELLHWEPGYSDIDTLIASTWEVYRNAYPQGISRI</sequence>
<evidence type="ECO:0000256" key="7">
    <source>
        <dbReference type="ARBA" id="ARBA00023027"/>
    </source>
</evidence>
<evidence type="ECO:0000256" key="1">
    <source>
        <dbReference type="ARBA" id="ARBA00000083"/>
    </source>
</evidence>
<comment type="catalytic activity">
    <reaction evidence="1 10">
        <text>UDP-alpha-D-glucose = UDP-alpha-D-galactose</text>
        <dbReference type="Rhea" id="RHEA:22168"/>
        <dbReference type="ChEBI" id="CHEBI:58885"/>
        <dbReference type="ChEBI" id="CHEBI:66914"/>
        <dbReference type="EC" id="5.1.3.2"/>
    </reaction>
</comment>
<keyword evidence="7 10" id="KW-0520">NAD</keyword>
<organism evidence="12 13">
    <name type="scientific">Chlorobium limicola</name>
    <dbReference type="NCBI Taxonomy" id="1092"/>
    <lineage>
        <taxon>Bacteria</taxon>
        <taxon>Pseudomonadati</taxon>
        <taxon>Chlorobiota</taxon>
        <taxon>Chlorobiia</taxon>
        <taxon>Chlorobiales</taxon>
        <taxon>Chlorobiaceae</taxon>
        <taxon>Chlorobium/Pelodictyon group</taxon>
        <taxon>Chlorobium</taxon>
    </lineage>
</organism>
<dbReference type="OrthoDB" id="596812at2"/>
<evidence type="ECO:0000256" key="9">
    <source>
        <dbReference type="ARBA" id="ARBA00023277"/>
    </source>
</evidence>
<feature type="domain" description="NAD-dependent epimerase/dehydratase" evidence="11">
    <location>
        <begin position="3"/>
        <end position="251"/>
    </location>
</feature>
<dbReference type="InterPro" id="IPR005886">
    <property type="entry name" value="UDP_G4E"/>
</dbReference>
<evidence type="ECO:0000256" key="3">
    <source>
        <dbReference type="ARBA" id="ARBA00004947"/>
    </source>
</evidence>
<dbReference type="GO" id="GO:0003978">
    <property type="term" value="F:UDP-glucose 4-epimerase activity"/>
    <property type="evidence" value="ECO:0007669"/>
    <property type="project" value="UniProtKB-UniRule"/>
</dbReference>
<evidence type="ECO:0000256" key="8">
    <source>
        <dbReference type="ARBA" id="ARBA00023235"/>
    </source>
</evidence>
<dbReference type="Gene3D" id="3.40.50.720">
    <property type="entry name" value="NAD(P)-binding Rossmann-like Domain"/>
    <property type="match status" value="1"/>
</dbReference>
<keyword evidence="9 10" id="KW-0119">Carbohydrate metabolism</keyword>
<keyword evidence="13" id="KW-1185">Reference proteome</keyword>
<dbReference type="GO" id="GO:0033499">
    <property type="term" value="P:galactose catabolic process via UDP-galactose, Leloir pathway"/>
    <property type="evidence" value="ECO:0007669"/>
    <property type="project" value="TreeGrafter"/>
</dbReference>
<dbReference type="InterPro" id="IPR001509">
    <property type="entry name" value="Epimerase_deHydtase"/>
</dbReference>
<name>A0A101JTT8_CHLLI</name>
<dbReference type="UniPathway" id="UPA00214"/>
<dbReference type="SUPFAM" id="SSF51735">
    <property type="entry name" value="NAD(P)-binding Rossmann-fold domains"/>
    <property type="match status" value="1"/>
</dbReference>
<dbReference type="Gene3D" id="3.90.25.10">
    <property type="entry name" value="UDP-galactose 4-epimerase, domain 1"/>
    <property type="match status" value="1"/>
</dbReference>
<dbReference type="CDD" id="cd05247">
    <property type="entry name" value="UDP_G4E_1_SDR_e"/>
    <property type="match status" value="1"/>
</dbReference>